<name>A0A835R6U6_VANPL</name>
<keyword evidence="2" id="KW-1185">Reference proteome</keyword>
<proteinExistence type="predicted"/>
<gene>
    <name evidence="1" type="ORF">HPP92_011836</name>
</gene>
<evidence type="ECO:0000313" key="1">
    <source>
        <dbReference type="EMBL" id="KAG0480978.1"/>
    </source>
</evidence>
<evidence type="ECO:0000313" key="2">
    <source>
        <dbReference type="Proteomes" id="UP000636800"/>
    </source>
</evidence>
<accession>A0A835R6U6</accession>
<reference evidence="1 2" key="1">
    <citation type="journal article" date="2020" name="Nat. Food">
        <title>A phased Vanilla planifolia genome enables genetic improvement of flavour and production.</title>
        <authorList>
            <person name="Hasing T."/>
            <person name="Tang H."/>
            <person name="Brym M."/>
            <person name="Khazi F."/>
            <person name="Huang T."/>
            <person name="Chambers A.H."/>
        </authorList>
    </citation>
    <scope>NUCLEOTIDE SEQUENCE [LARGE SCALE GENOMIC DNA]</scope>
    <source>
        <tissue evidence="1">Leaf</tissue>
    </source>
</reference>
<dbReference type="OrthoDB" id="6079689at2759"/>
<sequence length="230" mass="24498">MLCKLCRRLSNNSDSLQLTLISFNNNSNSNSNLSLLRQTLTHNISSIRQRAQFSHSRRTTRCPSSIPNSLIPMIRNSSQSIISLSSNCPSPYNMPIATSLGDVASQGKQVPPSGPNLYRMAAVQQSGTAMSAAVPPLIHMAPEQGHPYTGMGYHVVHHHHPSQAPPASATAVAATYGYEYATDPSGKTPLFYTQVTSPGMAAPQYQAVANSTDMAVTGFPSGDGKPTRGA</sequence>
<dbReference type="AlphaFoldDB" id="A0A835R6U6"/>
<comment type="caution">
    <text evidence="1">The sequence shown here is derived from an EMBL/GenBank/DDBJ whole genome shotgun (WGS) entry which is preliminary data.</text>
</comment>
<dbReference type="EMBL" id="JADCNL010000005">
    <property type="protein sequence ID" value="KAG0480978.1"/>
    <property type="molecule type" value="Genomic_DNA"/>
</dbReference>
<protein>
    <submittedName>
        <fullName evidence="1">Uncharacterized protein</fullName>
    </submittedName>
</protein>
<dbReference type="Proteomes" id="UP000636800">
    <property type="component" value="Chromosome 5"/>
</dbReference>
<organism evidence="1 2">
    <name type="scientific">Vanilla planifolia</name>
    <name type="common">Vanilla</name>
    <dbReference type="NCBI Taxonomy" id="51239"/>
    <lineage>
        <taxon>Eukaryota</taxon>
        <taxon>Viridiplantae</taxon>
        <taxon>Streptophyta</taxon>
        <taxon>Embryophyta</taxon>
        <taxon>Tracheophyta</taxon>
        <taxon>Spermatophyta</taxon>
        <taxon>Magnoliopsida</taxon>
        <taxon>Liliopsida</taxon>
        <taxon>Asparagales</taxon>
        <taxon>Orchidaceae</taxon>
        <taxon>Vanilloideae</taxon>
        <taxon>Vanilleae</taxon>
        <taxon>Vanilla</taxon>
    </lineage>
</organism>